<evidence type="ECO:0000256" key="9">
    <source>
        <dbReference type="HAMAP-Rule" id="MF_00335"/>
    </source>
</evidence>
<keyword evidence="7 9" id="KW-1133">Transmembrane helix</keyword>
<evidence type="ECO:0000256" key="11">
    <source>
        <dbReference type="SAM" id="Coils"/>
    </source>
</evidence>
<evidence type="ECO:0000256" key="2">
    <source>
        <dbReference type="ARBA" id="ARBA00022692"/>
    </source>
</evidence>
<feature type="coiled-coil region" evidence="11">
    <location>
        <begin position="49"/>
        <end position="132"/>
    </location>
</feature>
<keyword evidence="4 9" id="KW-0255">Endonuclease</keyword>
<keyword evidence="8 9" id="KW-0472">Membrane</keyword>
<comment type="function">
    <text evidence="9">Endoribonuclease that initiates mRNA decay.</text>
</comment>
<dbReference type="SUPFAM" id="SSF54791">
    <property type="entry name" value="Eukaryotic type KH-domain (KH-domain type I)"/>
    <property type="match status" value="1"/>
</dbReference>
<evidence type="ECO:0000256" key="10">
    <source>
        <dbReference type="NCBIfam" id="TIGR03319"/>
    </source>
</evidence>
<dbReference type="NCBIfam" id="TIGR03319">
    <property type="entry name" value="RNase_Y"/>
    <property type="match status" value="1"/>
</dbReference>
<dbReference type="InterPro" id="IPR022711">
    <property type="entry name" value="RNase_Y_N"/>
</dbReference>
<evidence type="ECO:0000256" key="3">
    <source>
        <dbReference type="ARBA" id="ARBA00022722"/>
    </source>
</evidence>
<dbReference type="eggNOG" id="COG1418">
    <property type="taxonomic scope" value="Bacteria"/>
</dbReference>
<evidence type="ECO:0000256" key="1">
    <source>
        <dbReference type="ARBA" id="ARBA00022475"/>
    </source>
</evidence>
<feature type="transmembrane region" description="Helical" evidence="9">
    <location>
        <begin position="6"/>
        <end position="25"/>
    </location>
</feature>
<dbReference type="Proteomes" id="UP000070533">
    <property type="component" value="Unassembled WGS sequence"/>
</dbReference>
<name>A0A133Q4J6_9BACT</name>
<keyword evidence="11" id="KW-0175">Coiled coil</keyword>
<dbReference type="Pfam" id="PF01966">
    <property type="entry name" value="HD"/>
    <property type="match status" value="1"/>
</dbReference>
<dbReference type="GO" id="GO:0003723">
    <property type="term" value="F:RNA binding"/>
    <property type="evidence" value="ECO:0007669"/>
    <property type="project" value="UniProtKB-UniRule"/>
</dbReference>
<dbReference type="EC" id="3.1.-.-" evidence="9 10"/>
<keyword evidence="2 9" id="KW-0812">Transmembrane</keyword>
<dbReference type="InterPro" id="IPR006674">
    <property type="entry name" value="HD_domain"/>
</dbReference>
<evidence type="ECO:0000256" key="6">
    <source>
        <dbReference type="ARBA" id="ARBA00022884"/>
    </source>
</evidence>
<dbReference type="CDD" id="cd22431">
    <property type="entry name" value="KH-I_RNaseY"/>
    <property type="match status" value="1"/>
</dbReference>
<dbReference type="SMART" id="SM00322">
    <property type="entry name" value="KH"/>
    <property type="match status" value="1"/>
</dbReference>
<dbReference type="PROSITE" id="PS50084">
    <property type="entry name" value="KH_TYPE_1"/>
    <property type="match status" value="1"/>
</dbReference>
<evidence type="ECO:0000259" key="12">
    <source>
        <dbReference type="PROSITE" id="PS51831"/>
    </source>
</evidence>
<dbReference type="InterPro" id="IPR017705">
    <property type="entry name" value="Ribonuclease_Y"/>
</dbReference>
<comment type="similarity">
    <text evidence="9">Belongs to the RNase Y family.</text>
</comment>
<comment type="caution">
    <text evidence="13">The sequence shown here is derived from an EMBL/GenBank/DDBJ whole genome shotgun (WGS) entry which is preliminary data.</text>
</comment>
<dbReference type="EMBL" id="LRQG01000132">
    <property type="protein sequence ID" value="KXA37796.1"/>
    <property type="molecule type" value="Genomic_DNA"/>
</dbReference>
<sequence>MSPILAIIIALICLFLGIFGGYAYFRYVVKGKYNELMVQADKDAEVIKEKKLLEVKEKFLNKKSELEKEVQQRNQKIQQNENRLKQREMSLNQRQEEIGRRKQEVEQMQQRIDNEKKLLQVKQDELVKMQELERAKLEELSGLSADEAKSRLVESLKDQAKLDAASYINEIVDEAKLNANQQAKKIVVQTIQRVATETAIENSVSVFHIDSDEVKGRIIGREGRNIRALEAATGVEIVVDDTPEAIVISAFDPVRREVCRLALHQLVADGRIHPARIEEVVTKVKKQLDSEIIETGKRTAIDLGIHGLHPELIRIVGKMKYRSSYGQNLLQHARETANLCGVMASELGLNPKKAKRAGLLHDIGKVPDEETELPHALYGGKIAEKYKEKPEICNAIAAHHDEVEMSSLIAPIVQVCDAISGARPGARREIVEAYIKRLNDLEAIAMSYPGVTKTYAIQAGRELRVIVGADKMDDVESEKLSTEIAEKIQNEMTYPGQVKITVIRETRSVSYAK</sequence>
<dbReference type="PATRIC" id="fig|28128.5.peg.1767"/>
<dbReference type="HAMAP" id="MF_00335">
    <property type="entry name" value="RNase_Y"/>
    <property type="match status" value="1"/>
</dbReference>
<evidence type="ECO:0000256" key="7">
    <source>
        <dbReference type="ARBA" id="ARBA00022989"/>
    </source>
</evidence>
<dbReference type="GO" id="GO:0006402">
    <property type="term" value="P:mRNA catabolic process"/>
    <property type="evidence" value="ECO:0007669"/>
    <property type="project" value="UniProtKB-UniRule"/>
</dbReference>
<evidence type="ECO:0000313" key="13">
    <source>
        <dbReference type="EMBL" id="KXA37796.1"/>
    </source>
</evidence>
<dbReference type="InterPro" id="IPR006675">
    <property type="entry name" value="HDIG_dom"/>
</dbReference>
<evidence type="ECO:0000256" key="4">
    <source>
        <dbReference type="ARBA" id="ARBA00022759"/>
    </source>
</evidence>
<dbReference type="Pfam" id="PF12072">
    <property type="entry name" value="RNase_Y_N"/>
    <property type="match status" value="1"/>
</dbReference>
<dbReference type="GO" id="GO:0005886">
    <property type="term" value="C:plasma membrane"/>
    <property type="evidence" value="ECO:0007669"/>
    <property type="project" value="UniProtKB-SubCell"/>
</dbReference>
<dbReference type="NCBIfam" id="TIGR00277">
    <property type="entry name" value="HDIG"/>
    <property type="match status" value="1"/>
</dbReference>
<dbReference type="InterPro" id="IPR004088">
    <property type="entry name" value="KH_dom_type_1"/>
</dbReference>
<dbReference type="InterPro" id="IPR003607">
    <property type="entry name" value="HD/PDEase_dom"/>
</dbReference>
<protein>
    <recommendedName>
        <fullName evidence="9 10">Ribonuclease Y</fullName>
        <shortName evidence="9">RNase Y</shortName>
        <ecNumber evidence="9 10">3.1.-.-</ecNumber>
    </recommendedName>
</protein>
<dbReference type="PANTHER" id="PTHR12826:SF15">
    <property type="entry name" value="RIBONUCLEASE Y"/>
    <property type="match status" value="1"/>
</dbReference>
<keyword evidence="14" id="KW-1185">Reference proteome</keyword>
<dbReference type="PROSITE" id="PS51831">
    <property type="entry name" value="HD"/>
    <property type="match status" value="1"/>
</dbReference>
<organism evidence="13 14">
    <name type="scientific">Prevotella corporis</name>
    <dbReference type="NCBI Taxonomy" id="28128"/>
    <lineage>
        <taxon>Bacteria</taxon>
        <taxon>Pseudomonadati</taxon>
        <taxon>Bacteroidota</taxon>
        <taxon>Bacteroidia</taxon>
        <taxon>Bacteroidales</taxon>
        <taxon>Prevotellaceae</taxon>
        <taxon>Prevotella</taxon>
    </lineage>
</organism>
<keyword evidence="1 9" id="KW-1003">Cell membrane</keyword>
<dbReference type="STRING" id="28128.HMPREF3226_01716"/>
<dbReference type="PANTHER" id="PTHR12826">
    <property type="entry name" value="RIBONUCLEASE Y"/>
    <property type="match status" value="1"/>
</dbReference>
<accession>A0A133Q4J6</accession>
<feature type="domain" description="HD" evidence="12">
    <location>
        <begin position="329"/>
        <end position="422"/>
    </location>
</feature>
<reference evidence="14" key="1">
    <citation type="submission" date="2016-01" db="EMBL/GenBank/DDBJ databases">
        <authorList>
            <person name="Mitreva M."/>
            <person name="Pepin K.H."/>
            <person name="Mihindukulasuriya K.A."/>
            <person name="Fulton R."/>
            <person name="Fronick C."/>
            <person name="O'Laughlin M."/>
            <person name="Miner T."/>
            <person name="Herter B."/>
            <person name="Rosa B.A."/>
            <person name="Cordes M."/>
            <person name="Tomlinson C."/>
            <person name="Wollam A."/>
            <person name="Palsikar V.B."/>
            <person name="Mardis E.R."/>
            <person name="Wilson R.K."/>
        </authorList>
    </citation>
    <scope>NUCLEOTIDE SEQUENCE [LARGE SCALE GENOMIC DNA]</scope>
    <source>
        <strain evidence="14">MJR7716</strain>
    </source>
</reference>
<dbReference type="GO" id="GO:0016787">
    <property type="term" value="F:hydrolase activity"/>
    <property type="evidence" value="ECO:0007669"/>
    <property type="project" value="UniProtKB-KW"/>
</dbReference>
<dbReference type="InterPro" id="IPR004087">
    <property type="entry name" value="KH_dom"/>
</dbReference>
<gene>
    <name evidence="9" type="primary">rny</name>
    <name evidence="13" type="ORF">HMPREF3226_01716</name>
</gene>
<keyword evidence="3 9" id="KW-0540">Nuclease</keyword>
<dbReference type="GO" id="GO:0004521">
    <property type="term" value="F:RNA endonuclease activity"/>
    <property type="evidence" value="ECO:0007669"/>
    <property type="project" value="UniProtKB-UniRule"/>
</dbReference>
<dbReference type="Pfam" id="PF00013">
    <property type="entry name" value="KH_1"/>
    <property type="match status" value="1"/>
</dbReference>
<keyword evidence="5 9" id="KW-0378">Hydrolase</keyword>
<evidence type="ECO:0000313" key="14">
    <source>
        <dbReference type="Proteomes" id="UP000070533"/>
    </source>
</evidence>
<dbReference type="CDD" id="cd00077">
    <property type="entry name" value="HDc"/>
    <property type="match status" value="1"/>
</dbReference>
<keyword evidence="6 9" id="KW-0694">RNA-binding</keyword>
<dbReference type="Gene3D" id="3.30.1370.10">
    <property type="entry name" value="K Homology domain, type 1"/>
    <property type="match status" value="1"/>
</dbReference>
<comment type="subcellular location">
    <subcellularLocation>
        <location evidence="9">Cell membrane</location>
        <topology evidence="9">Single-pass membrane protein</topology>
    </subcellularLocation>
</comment>
<proteinExistence type="inferred from homology"/>
<dbReference type="SUPFAM" id="SSF109604">
    <property type="entry name" value="HD-domain/PDEase-like"/>
    <property type="match status" value="1"/>
</dbReference>
<dbReference type="AlphaFoldDB" id="A0A133Q4J6"/>
<evidence type="ECO:0000256" key="5">
    <source>
        <dbReference type="ARBA" id="ARBA00022801"/>
    </source>
</evidence>
<evidence type="ECO:0000256" key="8">
    <source>
        <dbReference type="ARBA" id="ARBA00023136"/>
    </source>
</evidence>
<dbReference type="RefSeq" id="WP_025875456.1">
    <property type="nucleotide sequence ID" value="NZ_BAAAXP010000040.1"/>
</dbReference>
<dbReference type="OrthoDB" id="9803205at2"/>
<dbReference type="InterPro" id="IPR036612">
    <property type="entry name" value="KH_dom_type_1_sf"/>
</dbReference>
<dbReference type="SMART" id="SM00471">
    <property type="entry name" value="HDc"/>
    <property type="match status" value="1"/>
</dbReference>
<dbReference type="Gene3D" id="1.10.3210.10">
    <property type="entry name" value="Hypothetical protein af1432"/>
    <property type="match status" value="1"/>
</dbReference>
<dbReference type="FunFam" id="1.10.3210.10:FF:000013">
    <property type="entry name" value="Ribonuclease Y"/>
    <property type="match status" value="1"/>
</dbReference>